<name>A0A5C4U272_9CORY</name>
<proteinExistence type="predicted"/>
<dbReference type="Proteomes" id="UP000312032">
    <property type="component" value="Unassembled WGS sequence"/>
</dbReference>
<gene>
    <name evidence="1" type="ORF">FHE74_08430</name>
</gene>
<organism evidence="1 2">
    <name type="scientific">Corynebacterium tapiri</name>
    <dbReference type="NCBI Taxonomy" id="1448266"/>
    <lineage>
        <taxon>Bacteria</taxon>
        <taxon>Bacillati</taxon>
        <taxon>Actinomycetota</taxon>
        <taxon>Actinomycetes</taxon>
        <taxon>Mycobacteriales</taxon>
        <taxon>Corynebacteriaceae</taxon>
        <taxon>Corynebacterium</taxon>
    </lineage>
</organism>
<dbReference type="InterPro" id="IPR036038">
    <property type="entry name" value="Aminotransferase-like"/>
</dbReference>
<keyword evidence="2" id="KW-1185">Reference proteome</keyword>
<evidence type="ECO:0000313" key="2">
    <source>
        <dbReference type="Proteomes" id="UP000312032"/>
    </source>
</evidence>
<dbReference type="AlphaFoldDB" id="A0A5C4U272"/>
<dbReference type="Pfam" id="PF01063">
    <property type="entry name" value="Aminotran_4"/>
    <property type="match status" value="1"/>
</dbReference>
<evidence type="ECO:0000313" key="1">
    <source>
        <dbReference type="EMBL" id="TNL96047.1"/>
    </source>
</evidence>
<dbReference type="InterPro" id="IPR043132">
    <property type="entry name" value="BCAT-like_C"/>
</dbReference>
<accession>A0A5C4U272</accession>
<sequence length="263" mass="28457">MGRDTNQERAIAALARAGVSLVSTFVWDGERLQPGVTGEGHLEAADSYLVADGLVVGRSLHEERFVFGAGDEARPFLQAVREVIPARGRWFPRVESRAGRLCVQVRPAPRLRTHSVLWCPDAVDPRVQPTVKGPDLDVLAGWRSASARAGADDALLVGPDGHVHEAANSALVWWEDGRLMVPDAPGHQLDSVTLACTQDVLGAVGRRPIRAEELMAFPVWVGSSLHGWTAVSRWILAGGQQVEGHESPVSPETVNVALWERAE</sequence>
<evidence type="ECO:0008006" key="3">
    <source>
        <dbReference type="Google" id="ProtNLM"/>
    </source>
</evidence>
<dbReference type="EMBL" id="VDHJ01000011">
    <property type="protein sequence ID" value="TNL96047.1"/>
    <property type="molecule type" value="Genomic_DNA"/>
</dbReference>
<dbReference type="GO" id="GO:0003824">
    <property type="term" value="F:catalytic activity"/>
    <property type="evidence" value="ECO:0007669"/>
    <property type="project" value="InterPro"/>
</dbReference>
<reference evidence="1 2" key="1">
    <citation type="submission" date="2019-06" db="EMBL/GenBank/DDBJ databases">
        <authorList>
            <person name="Li J."/>
        </authorList>
    </citation>
    <scope>NUCLEOTIDE SEQUENCE [LARGE SCALE GENOMIC DNA]</scope>
    <source>
        <strain evidence="1 2">LMG 28165</strain>
    </source>
</reference>
<dbReference type="Gene3D" id="3.20.10.10">
    <property type="entry name" value="D-amino Acid Aminotransferase, subunit A, domain 2"/>
    <property type="match status" value="1"/>
</dbReference>
<dbReference type="InterPro" id="IPR001544">
    <property type="entry name" value="Aminotrans_IV"/>
</dbReference>
<protein>
    <recommendedName>
        <fullName evidence="3">Aminotransferase</fullName>
    </recommendedName>
</protein>
<dbReference type="OrthoDB" id="4570776at2"/>
<dbReference type="SUPFAM" id="SSF56752">
    <property type="entry name" value="D-aminoacid aminotransferase-like PLP-dependent enzymes"/>
    <property type="match status" value="1"/>
</dbReference>
<comment type="caution">
    <text evidence="1">The sequence shown here is derived from an EMBL/GenBank/DDBJ whole genome shotgun (WGS) entry which is preliminary data.</text>
</comment>